<accession>A0A850PV49</accession>
<evidence type="ECO:0000313" key="2">
    <source>
        <dbReference type="Proteomes" id="UP000570517"/>
    </source>
</evidence>
<organism evidence="1 2">
    <name type="scientific">Mycolicibacterium hippocampi</name>
    <dbReference type="NCBI Taxonomy" id="659824"/>
    <lineage>
        <taxon>Bacteria</taxon>
        <taxon>Bacillati</taxon>
        <taxon>Actinomycetota</taxon>
        <taxon>Actinomycetes</taxon>
        <taxon>Mycobacteriales</taxon>
        <taxon>Mycobacteriaceae</taxon>
        <taxon>Mycolicibacterium</taxon>
    </lineage>
</organism>
<dbReference type="EMBL" id="JABFYL010000045">
    <property type="protein sequence ID" value="NVN52807.1"/>
    <property type="molecule type" value="Genomic_DNA"/>
</dbReference>
<gene>
    <name evidence="1" type="ORF">HLY00_4519</name>
</gene>
<dbReference type="AlphaFoldDB" id="A0A850PV49"/>
<evidence type="ECO:0000313" key="1">
    <source>
        <dbReference type="EMBL" id="NVN52807.1"/>
    </source>
</evidence>
<comment type="caution">
    <text evidence="1">The sequence shown here is derived from an EMBL/GenBank/DDBJ whole genome shotgun (WGS) entry which is preliminary data.</text>
</comment>
<reference evidence="1 2" key="1">
    <citation type="submission" date="2020-05" db="EMBL/GenBank/DDBJ databases">
        <title>Draft genome sequence of Mycobacterium hippocampi DL, isolated from European seabass, Dicentrarchus labrax, reared in fish farms.</title>
        <authorList>
            <person name="Stathopoulou P."/>
            <person name="Asimakis E."/>
            <person name="Tzokas K."/>
            <person name="Batargias C."/>
            <person name="Tsiamis G."/>
        </authorList>
    </citation>
    <scope>NUCLEOTIDE SEQUENCE [LARGE SCALE GENOMIC DNA]</scope>
    <source>
        <strain evidence="1 2">DL</strain>
    </source>
</reference>
<dbReference type="Proteomes" id="UP000570517">
    <property type="component" value="Unassembled WGS sequence"/>
</dbReference>
<sequence length="150" mass="15882">MNDPRDLLAQAGSFLRAQPEPGWDAIASRVIAAVRATSRPGGWPLAADGPDLPGPGHLYVSENVLRSTLAVVLRQRYLCAPTAIHFDIDGDALRAVHIEVTGSYGTALHRLGHHLRATTAETIIELLGDTAGGPIDVTITDVVTGDPLHL</sequence>
<protein>
    <submittedName>
        <fullName evidence="1">Uncharacterized protein</fullName>
    </submittedName>
</protein>
<proteinExistence type="predicted"/>
<keyword evidence="2" id="KW-1185">Reference proteome</keyword>
<name>A0A850PV49_9MYCO</name>